<dbReference type="Proteomes" id="UP001517367">
    <property type="component" value="Unassembled WGS sequence"/>
</dbReference>
<dbReference type="RefSeq" id="WP_138728535.1">
    <property type="nucleotide sequence ID" value="NZ_SRMP02000034.1"/>
</dbReference>
<dbReference type="EMBL" id="SRMP02000034">
    <property type="protein sequence ID" value="MFN0292770.1"/>
    <property type="molecule type" value="Genomic_DNA"/>
</dbReference>
<organism evidence="1 2">
    <name type="scientific">Pedobacter helvus</name>
    <dbReference type="NCBI Taxonomy" id="2563444"/>
    <lineage>
        <taxon>Bacteria</taxon>
        <taxon>Pseudomonadati</taxon>
        <taxon>Bacteroidota</taxon>
        <taxon>Sphingobacteriia</taxon>
        <taxon>Sphingobacteriales</taxon>
        <taxon>Sphingobacteriaceae</taxon>
        <taxon>Pedobacter</taxon>
    </lineage>
</organism>
<evidence type="ECO:0000313" key="1">
    <source>
        <dbReference type="EMBL" id="MFN0292770.1"/>
    </source>
</evidence>
<evidence type="ECO:0008006" key="3">
    <source>
        <dbReference type="Google" id="ProtNLM"/>
    </source>
</evidence>
<proteinExistence type="predicted"/>
<evidence type="ECO:0000313" key="2">
    <source>
        <dbReference type="Proteomes" id="UP001517367"/>
    </source>
</evidence>
<sequence>MTSTKKMLFVCLVIILTGCVTKKEGMPKIKQGVFGTLNWIEGNMMPSPDEPKAKAHKVVTRELQVYEVVTFKDVEGEAPLFTKVKGRLIKTIKSNANGFYECELAVGEYSVFTVEPDGKLFANNFDGSGKINSINVMPESTIKLDIQINYKAAY</sequence>
<gene>
    <name evidence="1" type="ORF">E5L68_015335</name>
</gene>
<accession>A0ABW9JJZ8</accession>
<reference evidence="1 2" key="1">
    <citation type="submission" date="2024-12" db="EMBL/GenBank/DDBJ databases">
        <authorList>
            <person name="Hu S."/>
        </authorList>
    </citation>
    <scope>NUCLEOTIDE SEQUENCE [LARGE SCALE GENOMIC DNA]</scope>
    <source>
        <strain evidence="1 2">P-25</strain>
    </source>
</reference>
<comment type="caution">
    <text evidence="1">The sequence shown here is derived from an EMBL/GenBank/DDBJ whole genome shotgun (WGS) entry which is preliminary data.</text>
</comment>
<name>A0ABW9JJZ8_9SPHI</name>
<keyword evidence="2" id="KW-1185">Reference proteome</keyword>
<protein>
    <recommendedName>
        <fullName evidence="3">Carboxypeptidase regulatory-like domain-containing protein</fullName>
    </recommendedName>
</protein>
<dbReference type="PROSITE" id="PS51257">
    <property type="entry name" value="PROKAR_LIPOPROTEIN"/>
    <property type="match status" value="1"/>
</dbReference>